<dbReference type="InterPro" id="IPR002758">
    <property type="entry name" value="Cation_antiport_E"/>
</dbReference>
<dbReference type="STRING" id="484498.SAMN05421686_11325"/>
<evidence type="ECO:0000256" key="1">
    <source>
        <dbReference type="ARBA" id="ARBA00004651"/>
    </source>
</evidence>
<dbReference type="GO" id="GO:0005886">
    <property type="term" value="C:plasma membrane"/>
    <property type="evidence" value="ECO:0007669"/>
    <property type="project" value="UniProtKB-SubCell"/>
</dbReference>
<keyword evidence="4 7" id="KW-0812">Transmembrane</keyword>
<keyword evidence="9" id="KW-1185">Reference proteome</keyword>
<evidence type="ECO:0000313" key="9">
    <source>
        <dbReference type="Proteomes" id="UP000185639"/>
    </source>
</evidence>
<dbReference type="NCBIfam" id="NF006518">
    <property type="entry name" value="PRK08965.1-2"/>
    <property type="match status" value="1"/>
</dbReference>
<keyword evidence="3" id="KW-1003">Cell membrane</keyword>
<dbReference type="EMBL" id="FTOH01000013">
    <property type="protein sequence ID" value="SIT17363.1"/>
    <property type="molecule type" value="Genomic_DNA"/>
</dbReference>
<dbReference type="PIRSF" id="PIRSF019239">
    <property type="entry name" value="MrpE"/>
    <property type="match status" value="1"/>
</dbReference>
<evidence type="ECO:0000313" key="8">
    <source>
        <dbReference type="EMBL" id="SIT17363.1"/>
    </source>
</evidence>
<evidence type="ECO:0000256" key="2">
    <source>
        <dbReference type="ARBA" id="ARBA00006228"/>
    </source>
</evidence>
<comment type="subcellular location">
    <subcellularLocation>
        <location evidence="1">Cell membrane</location>
        <topology evidence="1">Multi-pass membrane protein</topology>
    </subcellularLocation>
</comment>
<protein>
    <submittedName>
        <fullName evidence="8">Multisubunit potassium/proton antiporter, PhaE subunit</fullName>
    </submittedName>
</protein>
<evidence type="ECO:0000256" key="6">
    <source>
        <dbReference type="ARBA" id="ARBA00023136"/>
    </source>
</evidence>
<organism evidence="8 9">
    <name type="scientific">Thalassolituus maritimus</name>
    <dbReference type="NCBI Taxonomy" id="484498"/>
    <lineage>
        <taxon>Bacteria</taxon>
        <taxon>Pseudomonadati</taxon>
        <taxon>Pseudomonadota</taxon>
        <taxon>Gammaproteobacteria</taxon>
        <taxon>Oceanospirillales</taxon>
        <taxon>Oceanospirillaceae</taxon>
        <taxon>Thalassolituus</taxon>
    </lineage>
</organism>
<feature type="transmembrane region" description="Helical" evidence="7">
    <location>
        <begin position="12"/>
        <end position="39"/>
    </location>
</feature>
<accession>A0A1N7Q3A4</accession>
<proteinExistence type="inferred from homology"/>
<keyword evidence="5 7" id="KW-1133">Transmembrane helix</keyword>
<dbReference type="AlphaFoldDB" id="A0A1N7Q3A4"/>
<dbReference type="Pfam" id="PF01899">
    <property type="entry name" value="MNHE"/>
    <property type="match status" value="1"/>
</dbReference>
<name>A0A1N7Q3A4_9GAMM</name>
<evidence type="ECO:0000256" key="3">
    <source>
        <dbReference type="ARBA" id="ARBA00022475"/>
    </source>
</evidence>
<dbReference type="Proteomes" id="UP000185639">
    <property type="component" value="Unassembled WGS sequence"/>
</dbReference>
<dbReference type="PANTHER" id="PTHR34584:SF1">
    <property type="entry name" value="NA(+)_H(+) ANTIPORTER SUBUNIT E1"/>
    <property type="match status" value="1"/>
</dbReference>
<evidence type="ECO:0000256" key="5">
    <source>
        <dbReference type="ARBA" id="ARBA00022989"/>
    </source>
</evidence>
<comment type="similarity">
    <text evidence="2">Belongs to the CPA3 antiporters (TC 2.A.63) subunit E family.</text>
</comment>
<dbReference type="OrthoDB" id="9807187at2"/>
<keyword evidence="6 7" id="KW-0472">Membrane</keyword>
<sequence>MKRLLPMPWHSVMLIAVWLLLNGFSYGQLVLAVILAWLIPILTYPYVRGHAPVKKPLAMMTYSLRLLYDIVVANVDVARRVVLPNRYLKPGWLAYPLSMTEPFPVTLLASSVSLTPGTVSVEFSEDRTCLYIHVLHLEDEKELQAFIFKRYEQPLKEIFGC</sequence>
<dbReference type="GO" id="GO:0008324">
    <property type="term" value="F:monoatomic cation transmembrane transporter activity"/>
    <property type="evidence" value="ECO:0007669"/>
    <property type="project" value="InterPro"/>
</dbReference>
<dbReference type="RefSeq" id="WP_076517881.1">
    <property type="nucleotide sequence ID" value="NZ_FTOH01000013.1"/>
</dbReference>
<evidence type="ECO:0000256" key="7">
    <source>
        <dbReference type="SAM" id="Phobius"/>
    </source>
</evidence>
<reference evidence="9" key="1">
    <citation type="submission" date="2017-01" db="EMBL/GenBank/DDBJ databases">
        <authorList>
            <person name="Varghese N."/>
            <person name="Submissions S."/>
        </authorList>
    </citation>
    <scope>NUCLEOTIDE SEQUENCE [LARGE SCALE GENOMIC DNA]</scope>
    <source>
        <strain evidence="9">DSM 24913</strain>
    </source>
</reference>
<gene>
    <name evidence="8" type="ORF">SAMN05421686_11325</name>
</gene>
<dbReference type="PANTHER" id="PTHR34584">
    <property type="entry name" value="NA(+)/H(+) ANTIPORTER SUBUNIT E1"/>
    <property type="match status" value="1"/>
</dbReference>
<evidence type="ECO:0000256" key="4">
    <source>
        <dbReference type="ARBA" id="ARBA00022692"/>
    </source>
</evidence>